<comment type="similarity">
    <text evidence="2">Belongs to the major facilitator superfamily. Proton-dependent oligopeptide transporter (POT/PTR) (TC 2.A.17) family.</text>
</comment>
<keyword evidence="3 7" id="KW-0812">Transmembrane</keyword>
<dbReference type="GO" id="GO:0016020">
    <property type="term" value="C:membrane"/>
    <property type="evidence" value="ECO:0007669"/>
    <property type="project" value="UniProtKB-SubCell"/>
</dbReference>
<feature type="compositionally biased region" description="Basic and acidic residues" evidence="6">
    <location>
        <begin position="27"/>
        <end position="39"/>
    </location>
</feature>
<evidence type="ECO:0000256" key="2">
    <source>
        <dbReference type="ARBA" id="ARBA00005982"/>
    </source>
</evidence>
<evidence type="ECO:0000256" key="6">
    <source>
        <dbReference type="SAM" id="MobiDB-lite"/>
    </source>
</evidence>
<evidence type="ECO:0000256" key="7">
    <source>
        <dbReference type="SAM" id="Phobius"/>
    </source>
</evidence>
<dbReference type="PROSITE" id="PS01022">
    <property type="entry name" value="PTR2_1"/>
    <property type="match status" value="1"/>
</dbReference>
<sequence length="280" mass="29563">MDTKLQRGHQANGQGRHVHQLSPAAEDSTRNGDNGSREISLRCKDDTHAAAEIRAIVKVLAKVEEKSNGDHAIQLPARAPPSAAPGANVKSNELYDSEAAYGSRKRRRGGWITTPFIFGADAAGTLAVVASHVSLITYLVQVMHQKTLQSATIVNTFSSASAWAPLLGAFVADSYLGRYATILYASFFYMAGLILITVSAVTPSLQPPPCEPFPSEGGHGMIMSSCSPATSLQMRVVYVALSLMVVGSGGIRPCVSPFGAGQFDQNDPKENATSTGTSLA</sequence>
<proteinExistence type="inferred from homology"/>
<evidence type="ECO:0000256" key="5">
    <source>
        <dbReference type="ARBA" id="ARBA00023136"/>
    </source>
</evidence>
<dbReference type="PANTHER" id="PTHR11654">
    <property type="entry name" value="OLIGOPEPTIDE TRANSPORTER-RELATED"/>
    <property type="match status" value="1"/>
</dbReference>
<evidence type="ECO:0000256" key="3">
    <source>
        <dbReference type="ARBA" id="ARBA00022692"/>
    </source>
</evidence>
<comment type="caution">
    <text evidence="8">The sequence shown here is derived from an EMBL/GenBank/DDBJ whole genome shotgun (WGS) entry which is preliminary data.</text>
</comment>
<dbReference type="Pfam" id="PF00854">
    <property type="entry name" value="PTR2"/>
    <property type="match status" value="1"/>
</dbReference>
<keyword evidence="4 7" id="KW-1133">Transmembrane helix</keyword>
<feature type="transmembrane region" description="Helical" evidence="7">
    <location>
        <begin position="152"/>
        <end position="172"/>
    </location>
</feature>
<dbReference type="InterPro" id="IPR000109">
    <property type="entry name" value="POT_fam"/>
</dbReference>
<evidence type="ECO:0000313" key="9">
    <source>
        <dbReference type="Proteomes" id="UP001605036"/>
    </source>
</evidence>
<comment type="subcellular location">
    <subcellularLocation>
        <location evidence="1">Membrane</location>
        <topology evidence="1">Multi-pass membrane protein</topology>
    </subcellularLocation>
</comment>
<keyword evidence="5 7" id="KW-0472">Membrane</keyword>
<dbReference type="Gene3D" id="1.20.1250.20">
    <property type="entry name" value="MFS general substrate transporter like domains"/>
    <property type="match status" value="1"/>
</dbReference>
<dbReference type="AlphaFoldDB" id="A0ABD1Y7A0"/>
<dbReference type="EMBL" id="JBHFFA010000006">
    <property type="protein sequence ID" value="KAL2622563.1"/>
    <property type="molecule type" value="Genomic_DNA"/>
</dbReference>
<organism evidence="8 9">
    <name type="scientific">Riccia fluitans</name>
    <dbReference type="NCBI Taxonomy" id="41844"/>
    <lineage>
        <taxon>Eukaryota</taxon>
        <taxon>Viridiplantae</taxon>
        <taxon>Streptophyta</taxon>
        <taxon>Embryophyta</taxon>
        <taxon>Marchantiophyta</taxon>
        <taxon>Marchantiopsida</taxon>
        <taxon>Marchantiidae</taxon>
        <taxon>Marchantiales</taxon>
        <taxon>Ricciaceae</taxon>
        <taxon>Riccia</taxon>
    </lineage>
</organism>
<gene>
    <name evidence="8" type="ORF">R1flu_002768</name>
</gene>
<dbReference type="Proteomes" id="UP001605036">
    <property type="component" value="Unassembled WGS sequence"/>
</dbReference>
<protein>
    <submittedName>
        <fullName evidence="8">Uncharacterized protein</fullName>
    </submittedName>
</protein>
<evidence type="ECO:0000313" key="8">
    <source>
        <dbReference type="EMBL" id="KAL2622563.1"/>
    </source>
</evidence>
<feature type="region of interest" description="Disordered" evidence="6">
    <location>
        <begin position="1"/>
        <end position="39"/>
    </location>
</feature>
<reference evidence="8 9" key="1">
    <citation type="submission" date="2024-09" db="EMBL/GenBank/DDBJ databases">
        <title>Chromosome-scale assembly of Riccia fluitans.</title>
        <authorList>
            <person name="Paukszto L."/>
            <person name="Sawicki J."/>
            <person name="Karawczyk K."/>
            <person name="Piernik-Szablinska J."/>
            <person name="Szczecinska M."/>
            <person name="Mazdziarz M."/>
        </authorList>
    </citation>
    <scope>NUCLEOTIDE SEQUENCE [LARGE SCALE GENOMIC DNA]</scope>
    <source>
        <strain evidence="8">Rf_01</strain>
        <tissue evidence="8">Aerial parts of the thallus</tissue>
    </source>
</reference>
<dbReference type="SUPFAM" id="SSF103473">
    <property type="entry name" value="MFS general substrate transporter"/>
    <property type="match status" value="1"/>
</dbReference>
<keyword evidence="9" id="KW-1185">Reference proteome</keyword>
<evidence type="ECO:0000256" key="1">
    <source>
        <dbReference type="ARBA" id="ARBA00004141"/>
    </source>
</evidence>
<dbReference type="InterPro" id="IPR036259">
    <property type="entry name" value="MFS_trans_sf"/>
</dbReference>
<feature type="transmembrane region" description="Helical" evidence="7">
    <location>
        <begin position="179"/>
        <end position="201"/>
    </location>
</feature>
<feature type="transmembrane region" description="Helical" evidence="7">
    <location>
        <begin position="116"/>
        <end position="140"/>
    </location>
</feature>
<dbReference type="InterPro" id="IPR018456">
    <property type="entry name" value="PTR2_symporter_CS"/>
</dbReference>
<evidence type="ECO:0000256" key="4">
    <source>
        <dbReference type="ARBA" id="ARBA00022989"/>
    </source>
</evidence>
<accession>A0ABD1Y7A0</accession>
<name>A0ABD1Y7A0_9MARC</name>